<proteinExistence type="predicted"/>
<feature type="compositionally biased region" description="Basic and acidic residues" evidence="1">
    <location>
        <begin position="58"/>
        <end position="83"/>
    </location>
</feature>
<dbReference type="AlphaFoldDB" id="A0AAE0ZXV6"/>
<feature type="compositionally biased region" description="Basic and acidic residues" evidence="1">
    <location>
        <begin position="38"/>
        <end position="51"/>
    </location>
</feature>
<evidence type="ECO:0000313" key="2">
    <source>
        <dbReference type="EMBL" id="KAK3777713.1"/>
    </source>
</evidence>
<keyword evidence="3" id="KW-1185">Reference proteome</keyword>
<feature type="region of interest" description="Disordered" evidence="1">
    <location>
        <begin position="1"/>
        <end position="88"/>
    </location>
</feature>
<protein>
    <submittedName>
        <fullName evidence="2">Uncharacterized protein</fullName>
    </submittedName>
</protein>
<accession>A0AAE0ZXV6</accession>
<evidence type="ECO:0000313" key="3">
    <source>
        <dbReference type="Proteomes" id="UP001283361"/>
    </source>
</evidence>
<organism evidence="2 3">
    <name type="scientific">Elysia crispata</name>
    <name type="common">lettuce slug</name>
    <dbReference type="NCBI Taxonomy" id="231223"/>
    <lineage>
        <taxon>Eukaryota</taxon>
        <taxon>Metazoa</taxon>
        <taxon>Spiralia</taxon>
        <taxon>Lophotrochozoa</taxon>
        <taxon>Mollusca</taxon>
        <taxon>Gastropoda</taxon>
        <taxon>Heterobranchia</taxon>
        <taxon>Euthyneura</taxon>
        <taxon>Panpulmonata</taxon>
        <taxon>Sacoglossa</taxon>
        <taxon>Placobranchoidea</taxon>
        <taxon>Plakobranchidae</taxon>
        <taxon>Elysia</taxon>
    </lineage>
</organism>
<dbReference type="EMBL" id="JAWDGP010003066">
    <property type="protein sequence ID" value="KAK3777713.1"/>
    <property type="molecule type" value="Genomic_DNA"/>
</dbReference>
<dbReference type="Proteomes" id="UP001283361">
    <property type="component" value="Unassembled WGS sequence"/>
</dbReference>
<evidence type="ECO:0000256" key="1">
    <source>
        <dbReference type="SAM" id="MobiDB-lite"/>
    </source>
</evidence>
<comment type="caution">
    <text evidence="2">The sequence shown here is derived from an EMBL/GenBank/DDBJ whole genome shotgun (WGS) entry which is preliminary data.</text>
</comment>
<sequence>MSSMGGTHMEIEQTNSPAMLEMKPEEIAQADHNITEQTDLKHHSGPRDDTSKGQTGSHENRSHKDSEEHEHGKTNDGHGEHRIHMPHLPHVNFHNLLRHHQDHPILTSEIKKELFEEVFESNGVMGDERPM</sequence>
<name>A0AAE0ZXV6_9GAST</name>
<reference evidence="2" key="1">
    <citation type="journal article" date="2023" name="G3 (Bethesda)">
        <title>A reference genome for the long-term kleptoplast-retaining sea slug Elysia crispata morphotype clarki.</title>
        <authorList>
            <person name="Eastman K.E."/>
            <person name="Pendleton A.L."/>
            <person name="Shaikh M.A."/>
            <person name="Suttiyut T."/>
            <person name="Ogas R."/>
            <person name="Tomko P."/>
            <person name="Gavelis G."/>
            <person name="Widhalm J.R."/>
            <person name="Wisecaver J.H."/>
        </authorList>
    </citation>
    <scope>NUCLEOTIDE SEQUENCE</scope>
    <source>
        <strain evidence="2">ECLA1</strain>
    </source>
</reference>
<gene>
    <name evidence="2" type="ORF">RRG08_021823</name>
</gene>